<dbReference type="Gene3D" id="3.40.50.10320">
    <property type="entry name" value="LmbE-like"/>
    <property type="match status" value="1"/>
</dbReference>
<dbReference type="Pfam" id="PF02585">
    <property type="entry name" value="PIG-L"/>
    <property type="match status" value="1"/>
</dbReference>
<dbReference type="InterPro" id="IPR024078">
    <property type="entry name" value="LmbE-like_dom_sf"/>
</dbReference>
<name>A0A0J9D2H4_SPHYA</name>
<reference evidence="2" key="2">
    <citation type="submission" date="2022-09" db="EMBL/GenBank/DDBJ databases">
        <title>Intensive care unit water sources are persistently colonized with multi-drug resistant bacteria and are the site of extensive horizontal gene transfer of antibiotic resistance genes.</title>
        <authorList>
            <person name="Diorio-Toth L."/>
        </authorList>
    </citation>
    <scope>NUCLEOTIDE SEQUENCE</scope>
    <source>
        <strain evidence="2">GD03659</strain>
    </source>
</reference>
<dbReference type="EMBL" id="CP020925">
    <property type="protein sequence ID" value="ATP20549.1"/>
    <property type="molecule type" value="Genomic_DNA"/>
</dbReference>
<gene>
    <name evidence="1" type="ORF">BV87_20660</name>
    <name evidence="2" type="ORF">N5J77_13340</name>
</gene>
<evidence type="ECO:0000313" key="2">
    <source>
        <dbReference type="EMBL" id="MDH2132112.1"/>
    </source>
</evidence>
<dbReference type="RefSeq" id="WP_048937503.1">
    <property type="nucleotide sequence ID" value="NZ_CP020925.1"/>
</dbReference>
<dbReference type="PANTHER" id="PTHR12993:SF11">
    <property type="entry name" value="N-ACETYLGLUCOSAMINYL-PHOSPHATIDYLINOSITOL DE-N-ACETYLASE"/>
    <property type="match status" value="1"/>
</dbReference>
<organism evidence="1 3">
    <name type="scientific">Sphingobium yanoikuyae</name>
    <name type="common">Sphingomonas yanoikuyae</name>
    <dbReference type="NCBI Taxonomy" id="13690"/>
    <lineage>
        <taxon>Bacteria</taxon>
        <taxon>Pseudomonadati</taxon>
        <taxon>Pseudomonadota</taxon>
        <taxon>Alphaproteobacteria</taxon>
        <taxon>Sphingomonadales</taxon>
        <taxon>Sphingomonadaceae</taxon>
        <taxon>Sphingobium</taxon>
    </lineage>
</organism>
<proteinExistence type="predicted"/>
<evidence type="ECO:0000313" key="3">
    <source>
        <dbReference type="Proteomes" id="UP000037029"/>
    </source>
</evidence>
<sequence>MTALDSVQRALVIAPHPDDEVLGCGGTIARLVSMGCQVEILVVTRGMAPLFDEAQANQVRDEARQAHWLLGVTQTQFLDFPAAGLDGVSRAALNAAVAKSVMTSRPDMLLVPFVGDLHFDHKLVFDAAMVAARPLGRDYPRRILAYETVSETNWSAPYLGPAFQPNVFIDISSHLDQKLDAFACFRSQVRPFPNERSLETLRALAMVRGSCVSCAAAEAFTLIREVA</sequence>
<dbReference type="PANTHER" id="PTHR12993">
    <property type="entry name" value="N-ACETYLGLUCOSAMINYL-PHOSPHATIDYLINOSITOL DE-N-ACETYLASE-RELATED"/>
    <property type="match status" value="1"/>
</dbReference>
<reference evidence="1 3" key="1">
    <citation type="submission" date="2017-04" db="EMBL/GenBank/DDBJ databases">
        <title>Characterization, genome and methylation analysis of a phthalic acid esters degrading strain Sphingobium yanoikuyae SHJ.</title>
        <authorList>
            <person name="Feng L."/>
        </authorList>
    </citation>
    <scope>NUCLEOTIDE SEQUENCE [LARGE SCALE GENOMIC DNA]</scope>
    <source>
        <strain evidence="1 3">SHJ</strain>
    </source>
</reference>
<dbReference type="Proteomes" id="UP000037029">
    <property type="component" value="Chromosome"/>
</dbReference>
<dbReference type="Proteomes" id="UP001162318">
    <property type="component" value="Unassembled WGS sequence"/>
</dbReference>
<dbReference type="SUPFAM" id="SSF102588">
    <property type="entry name" value="LmbE-like"/>
    <property type="match status" value="1"/>
</dbReference>
<dbReference type="InterPro" id="IPR003737">
    <property type="entry name" value="GlcNAc_PI_deacetylase-related"/>
</dbReference>
<protein>
    <submittedName>
        <fullName evidence="1">PIG-L domain-containing protein</fullName>
    </submittedName>
    <submittedName>
        <fullName evidence="2">PIG-L family deacetylase</fullName>
    </submittedName>
</protein>
<dbReference type="GO" id="GO:0016811">
    <property type="term" value="F:hydrolase activity, acting on carbon-nitrogen (but not peptide) bonds, in linear amides"/>
    <property type="evidence" value="ECO:0007669"/>
    <property type="project" value="TreeGrafter"/>
</dbReference>
<dbReference type="EMBL" id="JAOCKX010000017">
    <property type="protein sequence ID" value="MDH2132112.1"/>
    <property type="molecule type" value="Genomic_DNA"/>
</dbReference>
<accession>A0A0J9D2H4</accession>
<evidence type="ECO:0000313" key="1">
    <source>
        <dbReference type="EMBL" id="ATP20549.1"/>
    </source>
</evidence>
<dbReference type="AlphaFoldDB" id="A0A0J9D2H4"/>